<evidence type="ECO:0000313" key="2">
    <source>
        <dbReference type="Proteomes" id="UP001236663"/>
    </source>
</evidence>
<dbReference type="PROSITE" id="PS51257">
    <property type="entry name" value="PROKAR_LIPOPROTEIN"/>
    <property type="match status" value="1"/>
</dbReference>
<name>A0ABT8C613_9BACT</name>
<dbReference type="RefSeq" id="WP_163384012.1">
    <property type="nucleotide sequence ID" value="NZ_JAUFQS010000004.1"/>
</dbReference>
<evidence type="ECO:0000313" key="1">
    <source>
        <dbReference type="EMBL" id="MDN3687121.1"/>
    </source>
</evidence>
<comment type="caution">
    <text evidence="1">The sequence shown here is derived from an EMBL/GenBank/DDBJ whole genome shotgun (WGS) entry which is preliminary data.</text>
</comment>
<reference evidence="2" key="1">
    <citation type="journal article" date="2019" name="Int. J. Syst. Evol. Microbiol.">
        <title>The Global Catalogue of Microorganisms (GCM) 10K type strain sequencing project: providing services to taxonomists for standard genome sequencing and annotation.</title>
        <authorList>
            <consortium name="The Broad Institute Genomics Platform"/>
            <consortium name="The Broad Institute Genome Sequencing Center for Infectious Disease"/>
            <person name="Wu L."/>
            <person name="Ma J."/>
        </authorList>
    </citation>
    <scope>NUCLEOTIDE SEQUENCE [LARGE SCALE GENOMIC DNA]</scope>
    <source>
        <strain evidence="2">CECT 7706</strain>
    </source>
</reference>
<gene>
    <name evidence="1" type="ORF">QWZ15_04710</name>
</gene>
<protein>
    <recommendedName>
        <fullName evidence="3">Lipocalin-like domain-containing protein</fullName>
    </recommendedName>
</protein>
<organism evidence="1 2">
    <name type="scientific">Cyclobacterium jeungdonense</name>
    <dbReference type="NCBI Taxonomy" id="708087"/>
    <lineage>
        <taxon>Bacteria</taxon>
        <taxon>Pseudomonadati</taxon>
        <taxon>Bacteroidota</taxon>
        <taxon>Cytophagia</taxon>
        <taxon>Cytophagales</taxon>
        <taxon>Cyclobacteriaceae</taxon>
        <taxon>Cyclobacterium</taxon>
    </lineage>
</organism>
<proteinExistence type="predicted"/>
<dbReference type="Proteomes" id="UP001236663">
    <property type="component" value="Unassembled WGS sequence"/>
</dbReference>
<keyword evidence="2" id="KW-1185">Reference proteome</keyword>
<accession>A0ABT8C613</accession>
<evidence type="ECO:0008006" key="3">
    <source>
        <dbReference type="Google" id="ProtNLM"/>
    </source>
</evidence>
<dbReference type="EMBL" id="JAUFQS010000004">
    <property type="protein sequence ID" value="MDN3687121.1"/>
    <property type="molecule type" value="Genomic_DNA"/>
</dbReference>
<sequence>MKRLLSFSLLGLFLLFGCEPTEETPEQAQLAGGVWTLQEANVQASGSAVIPGTQNAVPVSLTGTGEDYQMTVDFGETPQSVQAEGGFVLFVEISAAGLPLGNERFPIRGDENFAGTWEIKDGQLLMEDQDDTIVMDILEFSDNRLRVATIPDVSDFEEFDMEGVTVGEASAEFLLVR</sequence>